<keyword evidence="3" id="KW-1185">Reference proteome</keyword>
<feature type="region of interest" description="Disordered" evidence="1">
    <location>
        <begin position="223"/>
        <end position="244"/>
    </location>
</feature>
<evidence type="ECO:0000313" key="2">
    <source>
        <dbReference type="EMBL" id="TQL96615.1"/>
    </source>
</evidence>
<comment type="caution">
    <text evidence="2">The sequence shown here is derived from an EMBL/GenBank/DDBJ whole genome shotgun (WGS) entry which is preliminary data.</text>
</comment>
<sequence>MGANSLDKRMSEILSCFYGVERAGAVRLSDGGGPFGFDVHTALLFEEIAVAYRPAAIVETGCFLGDTTAYLAGAYSEIPIFTCDIDAGAAQFTASRLSGSDHVVVKHCDSPSLVAEVSERHSPILLFLDAHWGEGWPLARELAAIHDGVAVIHDFDIGHPRFDHDEYDGVRCGPDVLKQLSNIPDVFFTPEPDAADYPLPCLQVGRRAGVGIVPIGVDHGPLDENPHLTRHSLSALRGTETAAS</sequence>
<proteinExistence type="predicted"/>
<reference evidence="2 3" key="1">
    <citation type="submission" date="2019-06" db="EMBL/GenBank/DDBJ databases">
        <title>Sequencing the genomes of 1000 actinobacteria strains.</title>
        <authorList>
            <person name="Klenk H.-P."/>
        </authorList>
    </citation>
    <scope>NUCLEOTIDE SEQUENCE [LARGE SCALE GENOMIC DNA]</scope>
    <source>
        <strain evidence="2 3">DSM 102200</strain>
    </source>
</reference>
<protein>
    <recommendedName>
        <fullName evidence="4">Methyltransferase family protein</fullName>
    </recommendedName>
</protein>
<dbReference type="AlphaFoldDB" id="A0A543CHP5"/>
<dbReference type="EMBL" id="VFOZ01000001">
    <property type="protein sequence ID" value="TQL96615.1"/>
    <property type="molecule type" value="Genomic_DNA"/>
</dbReference>
<dbReference type="InterPro" id="IPR029063">
    <property type="entry name" value="SAM-dependent_MTases_sf"/>
</dbReference>
<name>A0A543CHP5_9ACTN</name>
<evidence type="ECO:0000313" key="3">
    <source>
        <dbReference type="Proteomes" id="UP000316096"/>
    </source>
</evidence>
<organism evidence="2 3">
    <name type="scientific">Actinoallomurus bryophytorum</name>
    <dbReference type="NCBI Taxonomy" id="1490222"/>
    <lineage>
        <taxon>Bacteria</taxon>
        <taxon>Bacillati</taxon>
        <taxon>Actinomycetota</taxon>
        <taxon>Actinomycetes</taxon>
        <taxon>Streptosporangiales</taxon>
        <taxon>Thermomonosporaceae</taxon>
        <taxon>Actinoallomurus</taxon>
    </lineage>
</organism>
<evidence type="ECO:0008006" key="4">
    <source>
        <dbReference type="Google" id="ProtNLM"/>
    </source>
</evidence>
<dbReference type="SUPFAM" id="SSF53335">
    <property type="entry name" value="S-adenosyl-L-methionine-dependent methyltransferases"/>
    <property type="match status" value="1"/>
</dbReference>
<accession>A0A543CHP5</accession>
<dbReference type="Proteomes" id="UP000316096">
    <property type="component" value="Unassembled WGS sequence"/>
</dbReference>
<evidence type="ECO:0000256" key="1">
    <source>
        <dbReference type="SAM" id="MobiDB-lite"/>
    </source>
</evidence>
<gene>
    <name evidence="2" type="ORF">FB559_2154</name>
</gene>
<dbReference type="Gene3D" id="3.40.50.150">
    <property type="entry name" value="Vaccinia Virus protein VP39"/>
    <property type="match status" value="1"/>
</dbReference>